<dbReference type="InterPro" id="IPR005969">
    <property type="entry name" value="Protochl_reductB"/>
</dbReference>
<feature type="active site" description="Proton donor" evidence="10">
    <location>
        <position position="293"/>
    </location>
</feature>
<accession>A0ABS4D8U3</accession>
<keyword evidence="2 10" id="KW-0602">Photosynthesis</keyword>
<keyword evidence="4 10" id="KW-0547">Nucleotide-binding</keyword>
<evidence type="ECO:0000259" key="13">
    <source>
        <dbReference type="Pfam" id="PF08369"/>
    </source>
</evidence>
<evidence type="ECO:0000256" key="2">
    <source>
        <dbReference type="ARBA" id="ARBA00022531"/>
    </source>
</evidence>
<dbReference type="HAMAP" id="MF_00353">
    <property type="entry name" value="ChlB_BchB"/>
    <property type="match status" value="1"/>
</dbReference>
<feature type="domain" description="Light-independent protochlorophyllide reductase subunit B-like C-terminal" evidence="13">
    <location>
        <begin position="517"/>
        <end position="561"/>
    </location>
</feature>
<comment type="cofactor">
    <cofactor evidence="10">
        <name>[4Fe-4S] cluster</name>
        <dbReference type="ChEBI" id="CHEBI:49883"/>
    </cofactor>
    <text evidence="10">Binds 1 [4Fe-4S] cluster per heterodimer. The cluster is bound at the heterodimer interface by residues from both subunits.</text>
</comment>
<evidence type="ECO:0000259" key="12">
    <source>
        <dbReference type="Pfam" id="PF00148"/>
    </source>
</evidence>
<reference evidence="14 15" key="1">
    <citation type="submission" date="2021-03" db="EMBL/GenBank/DDBJ databases">
        <authorList>
            <person name="Grouzdev D.S."/>
        </authorList>
    </citation>
    <scope>NUCLEOTIDE SEQUENCE [LARGE SCALE GENOMIC DNA]</scope>
    <source>
        <strain evidence="14 15">M50-1</strain>
    </source>
</reference>
<evidence type="ECO:0000256" key="6">
    <source>
        <dbReference type="ARBA" id="ARBA00023002"/>
    </source>
</evidence>
<dbReference type="PIRSF" id="PIRSF000163">
    <property type="entry name" value="PCP_ChlB"/>
    <property type="match status" value="1"/>
</dbReference>
<evidence type="ECO:0000313" key="15">
    <source>
        <dbReference type="Proteomes" id="UP001193081"/>
    </source>
</evidence>
<dbReference type="Gene3D" id="1.10.8.550">
    <property type="entry name" value="Proto-chlorophyllide reductase 57 kD subunit B"/>
    <property type="match status" value="1"/>
</dbReference>
<gene>
    <name evidence="10" type="primary">bchB</name>
    <name evidence="14" type="ORF">EYB53_009180</name>
</gene>
<dbReference type="Pfam" id="PF08369">
    <property type="entry name" value="PCP_red"/>
    <property type="match status" value="1"/>
</dbReference>
<dbReference type="InterPro" id="IPR016209">
    <property type="entry name" value="Protochlorophyllide_Rdtase"/>
</dbReference>
<name>A0ABS4D8U3_9CHLR</name>
<dbReference type="InterPro" id="IPR013580">
    <property type="entry name" value="LI-POR_suB-like_C"/>
</dbReference>
<feature type="binding site" evidence="10">
    <location>
        <begin position="430"/>
        <end position="431"/>
    </location>
    <ligand>
        <name>substrate</name>
    </ligand>
</feature>
<dbReference type="SUPFAM" id="SSF53807">
    <property type="entry name" value="Helical backbone' metal receptor"/>
    <property type="match status" value="1"/>
</dbReference>
<protein>
    <recommendedName>
        <fullName evidence="10">Light-independent protochlorophyllide reductase subunit B</fullName>
        <shortName evidence="10">DPOR subunit B</shortName>
        <shortName evidence="10">LI-POR subunit B</shortName>
        <ecNumber evidence="10">1.3.7.7</ecNumber>
    </recommendedName>
</protein>
<dbReference type="InterPro" id="IPR050152">
    <property type="entry name" value="ChlB/BchB/BchZ"/>
</dbReference>
<dbReference type="RefSeq" id="WP_135477900.1">
    <property type="nucleotide sequence ID" value="NZ_SIJK02000013.1"/>
</dbReference>
<keyword evidence="3 10" id="KW-0479">Metal-binding</keyword>
<dbReference type="Pfam" id="PF00148">
    <property type="entry name" value="Oxidored_nitro"/>
    <property type="match status" value="1"/>
</dbReference>
<dbReference type="Gene3D" id="1.20.89.20">
    <property type="match status" value="1"/>
</dbReference>
<dbReference type="EC" id="1.3.7.7" evidence="10"/>
<dbReference type="EMBL" id="SIJK02000013">
    <property type="protein sequence ID" value="MBP1465874.1"/>
    <property type="molecule type" value="Genomic_DNA"/>
</dbReference>
<dbReference type="GO" id="GO:0016491">
    <property type="term" value="F:oxidoreductase activity"/>
    <property type="evidence" value="ECO:0007669"/>
    <property type="project" value="UniProtKB-KW"/>
</dbReference>
<comment type="catalytic activity">
    <reaction evidence="10">
        <text>chlorophyllide a + oxidized 2[4Fe-4S]-[ferredoxin] + 2 ADP + 2 phosphate = protochlorophyllide a + reduced 2[4Fe-4S]-[ferredoxin] + 2 ATP + 2 H2O</text>
        <dbReference type="Rhea" id="RHEA:28202"/>
        <dbReference type="Rhea" id="RHEA-COMP:10002"/>
        <dbReference type="Rhea" id="RHEA-COMP:10004"/>
        <dbReference type="ChEBI" id="CHEBI:15377"/>
        <dbReference type="ChEBI" id="CHEBI:30616"/>
        <dbReference type="ChEBI" id="CHEBI:33722"/>
        <dbReference type="ChEBI" id="CHEBI:33723"/>
        <dbReference type="ChEBI" id="CHEBI:43474"/>
        <dbReference type="ChEBI" id="CHEBI:83348"/>
        <dbReference type="ChEBI" id="CHEBI:83350"/>
        <dbReference type="ChEBI" id="CHEBI:456216"/>
        <dbReference type="EC" id="1.3.7.7"/>
    </reaction>
</comment>
<feature type="region of interest" description="Disordered" evidence="11">
    <location>
        <begin position="481"/>
        <end position="507"/>
    </location>
</feature>
<comment type="subunit">
    <text evidence="10">Protochlorophyllide reductase is composed of three subunits; BchL, BchN and BchB. Forms a heterotetramer of two BchB and two BchN subunits.</text>
</comment>
<sequence length="566" mass="60756">MRLAYWMYEGTAHHGVGRVMNSMRNTHAVFHAPQGDGYVNTIFTMLERTPGFPAMTTSVVSGTDLARGTLRLPETLRQVEATRHPDLIVVVASCSTILLQENLEIAAHQSGLACEVMVYDANPYRMQETAAAEGLFTALVKKYATPQPLTSLPSVNILGPSSLGFHARHDLISLRRILKTLGVAVNVVAPWGASVDDLRRLPAAWLTIAPYRELGRLAAEHLEAQFGTAALYDAPIGVQPTLRWLDALLETLNTVGSRLAVPPSPLKLPPLTEFSLDGMSAPSNVPWFARTADMESFTGKKAFVFGDATHTVGVTKFLADELGMPIAGAGTYLVKEADWVRSQLQGYVSDADFLATDEFQQVADRIGQLRPELVCGTQMERHTGRRYDLNVMVISSPTHIENHLLAYRPFLGFDGADVIADEVSTTCTLGMEKHLIDMFGDAGLELVEPAAAESAEPVLASNGNAAVAPVAVVAELVKPTNGHAPEEQSSNGNGSALPTGAAPSGQTAAVPAVNPVWTADGEAMLKKIPFFVRGRARGNIEKYAREHGIATITAEVLLAAKEHLGA</sequence>
<proteinExistence type="inferred from homology"/>
<keyword evidence="6 10" id="KW-0560">Oxidoreductase</keyword>
<evidence type="ECO:0000313" key="14">
    <source>
        <dbReference type="EMBL" id="MBP1465874.1"/>
    </source>
</evidence>
<evidence type="ECO:0000256" key="1">
    <source>
        <dbReference type="ARBA" id="ARBA00022485"/>
    </source>
</evidence>
<organism evidence="14 15">
    <name type="scientific">Candidatus Chloroploca mongolica</name>
    <dbReference type="NCBI Taxonomy" id="2528176"/>
    <lineage>
        <taxon>Bacteria</taxon>
        <taxon>Bacillati</taxon>
        <taxon>Chloroflexota</taxon>
        <taxon>Chloroflexia</taxon>
        <taxon>Chloroflexales</taxon>
        <taxon>Chloroflexineae</taxon>
        <taxon>Oscillochloridaceae</taxon>
        <taxon>Candidatus Chloroploca</taxon>
    </lineage>
</organism>
<keyword evidence="1 10" id="KW-0004">4Fe-4S</keyword>
<comment type="pathway">
    <text evidence="10">Porphyrin-containing compound metabolism; bacteriochlorophyll biosynthesis (light-independent).</text>
</comment>
<keyword evidence="10" id="KW-0077">Bacteriochlorophyll biosynthesis</keyword>
<feature type="compositionally biased region" description="Polar residues" evidence="11">
    <location>
        <begin position="487"/>
        <end position="496"/>
    </location>
</feature>
<keyword evidence="8 10" id="KW-0411">Iron-sulfur</keyword>
<dbReference type="PANTHER" id="PTHR33712">
    <property type="entry name" value="LIGHT-INDEPENDENT PROTOCHLOROPHYLLIDE REDUCTASE SUBUNIT B"/>
    <property type="match status" value="1"/>
</dbReference>
<comment type="caution">
    <text evidence="14">The sequence shown here is derived from an EMBL/GenBank/DDBJ whole genome shotgun (WGS) entry which is preliminary data.</text>
</comment>
<dbReference type="InterPro" id="IPR000510">
    <property type="entry name" value="Nase/OxRdtase_comp1"/>
</dbReference>
<evidence type="ECO:0000256" key="7">
    <source>
        <dbReference type="ARBA" id="ARBA00023004"/>
    </source>
</evidence>
<dbReference type="InterPro" id="IPR042298">
    <property type="entry name" value="P-CP_red_C"/>
</dbReference>
<evidence type="ECO:0000256" key="4">
    <source>
        <dbReference type="ARBA" id="ARBA00022741"/>
    </source>
</evidence>
<dbReference type="Proteomes" id="UP001193081">
    <property type="component" value="Unassembled WGS sequence"/>
</dbReference>
<keyword evidence="15" id="KW-1185">Reference proteome</keyword>
<feature type="domain" description="Nitrogenase/oxidoreductase component 1" evidence="12">
    <location>
        <begin position="12"/>
        <end position="427"/>
    </location>
</feature>
<dbReference type="NCBIfam" id="TIGR01278">
    <property type="entry name" value="DPOR_BchB"/>
    <property type="match status" value="1"/>
</dbReference>
<evidence type="ECO:0000256" key="8">
    <source>
        <dbReference type="ARBA" id="ARBA00023014"/>
    </source>
</evidence>
<keyword evidence="7 10" id="KW-0408">Iron</keyword>
<evidence type="ECO:0000256" key="9">
    <source>
        <dbReference type="ARBA" id="ARBA00023171"/>
    </source>
</evidence>
<comment type="function">
    <text evidence="10">Component of the dark-operative protochlorophyllide reductase (DPOR) that uses Mg-ATP and reduced ferredoxin to reduce ring D of protochlorophyllide (Pchlide) to form chlorophyllide a (Chlide). This reaction is light-independent. The NB-protein (BchN-BchB) is the catalytic component of the complex.</text>
</comment>
<keyword evidence="9 10" id="KW-0149">Chlorophyll biosynthesis</keyword>
<evidence type="ECO:0000256" key="5">
    <source>
        <dbReference type="ARBA" id="ARBA00022840"/>
    </source>
</evidence>
<evidence type="ECO:0000256" key="3">
    <source>
        <dbReference type="ARBA" id="ARBA00022723"/>
    </source>
</evidence>
<feature type="binding site" evidence="10">
    <location>
        <position position="36"/>
    </location>
    <ligand>
        <name>[4Fe-4S] cluster</name>
        <dbReference type="ChEBI" id="CHEBI:49883"/>
        <note>ligand shared with heterodimeric partner</note>
    </ligand>
</feature>
<keyword evidence="5 10" id="KW-0067">ATP-binding</keyword>
<dbReference type="NCBIfam" id="NF002789">
    <property type="entry name" value="PRK02910.1-3"/>
    <property type="match status" value="1"/>
</dbReference>
<dbReference type="Gene3D" id="3.40.50.1980">
    <property type="entry name" value="Nitrogenase molybdenum iron protein domain"/>
    <property type="match status" value="3"/>
</dbReference>
<comment type="similarity">
    <text evidence="10">Belongs to the ChlB/BchB/BchZ family.</text>
</comment>
<evidence type="ECO:0000256" key="10">
    <source>
        <dbReference type="HAMAP-Rule" id="MF_00353"/>
    </source>
</evidence>
<dbReference type="PANTHER" id="PTHR33712:SF7">
    <property type="entry name" value="LIGHT-INDEPENDENT PROTOCHLOROPHYLLIDE REDUCTASE SUBUNIT B"/>
    <property type="match status" value="1"/>
</dbReference>
<evidence type="ECO:0000256" key="11">
    <source>
        <dbReference type="SAM" id="MobiDB-lite"/>
    </source>
</evidence>